<name>A0A098BL38_9NOCA</name>
<sequence length="42" mass="4960">MRIQILTRREALPAHTLVQVERFHTVPHPMNTHRKLLTCSNL</sequence>
<dbReference type="EMBL" id="CCSD01000056">
    <property type="protein sequence ID" value="CDZ88950.1"/>
    <property type="molecule type" value="Genomic_DNA"/>
</dbReference>
<evidence type="ECO:0000313" key="1">
    <source>
        <dbReference type="EMBL" id="CDZ88950.1"/>
    </source>
</evidence>
<dbReference type="Proteomes" id="UP000042997">
    <property type="component" value="Unassembled WGS sequence"/>
</dbReference>
<protein>
    <submittedName>
        <fullName evidence="1">Uncharacterized protein</fullName>
    </submittedName>
</protein>
<gene>
    <name evidence="1" type="ORF">RHRU231_450117</name>
</gene>
<proteinExistence type="predicted"/>
<organism evidence="1 2">
    <name type="scientific">Rhodococcus ruber</name>
    <dbReference type="NCBI Taxonomy" id="1830"/>
    <lineage>
        <taxon>Bacteria</taxon>
        <taxon>Bacillati</taxon>
        <taxon>Actinomycetota</taxon>
        <taxon>Actinomycetes</taxon>
        <taxon>Mycobacteriales</taxon>
        <taxon>Nocardiaceae</taxon>
        <taxon>Rhodococcus</taxon>
    </lineage>
</organism>
<accession>A0A098BL38</accession>
<evidence type="ECO:0000313" key="2">
    <source>
        <dbReference type="Proteomes" id="UP000042997"/>
    </source>
</evidence>
<reference evidence="1 2" key="1">
    <citation type="journal article" date="2014" name="Genome Announc.">
        <title>Draft Genome Sequence of Propane- and Butane-Oxidizing Actinobacterium Rhodococcus ruber IEGM 231.</title>
        <authorList>
            <person name="Ivshina I.B."/>
            <person name="Kuyukina M.S."/>
            <person name="Krivoruchko A.V."/>
            <person name="Barbe V."/>
            <person name="Fischer C."/>
        </authorList>
    </citation>
    <scope>NUCLEOTIDE SEQUENCE [LARGE SCALE GENOMIC DNA]</scope>
</reference>
<dbReference type="AlphaFoldDB" id="A0A098BL38"/>